<evidence type="ECO:0000313" key="2">
    <source>
        <dbReference type="Proteomes" id="UP000054172"/>
    </source>
</evidence>
<dbReference type="PATRIC" id="fig|1702214.3.peg.1493"/>
<gene>
    <name evidence="1" type="ORF">AL399_03935</name>
</gene>
<protein>
    <recommendedName>
        <fullName evidence="3">Outer membrane protein beta-barrel domain-containing protein</fullName>
    </recommendedName>
</protein>
<keyword evidence="2" id="KW-1185">Reference proteome</keyword>
<accession>A0A0Q4B7J5</accession>
<dbReference type="AlphaFoldDB" id="A0A0Q4B7J5"/>
<proteinExistence type="predicted"/>
<organism evidence="1 2">
    <name type="scientific">Candidatus [Bacteroides] periocalifornicus</name>
    <dbReference type="NCBI Taxonomy" id="1702214"/>
    <lineage>
        <taxon>Bacteria</taxon>
        <taxon>Pseudomonadati</taxon>
        <taxon>Bacteroidota</taxon>
    </lineage>
</organism>
<comment type="caution">
    <text evidence="1">The sequence shown here is derived from an EMBL/GenBank/DDBJ whole genome shotgun (WGS) entry which is preliminary data.</text>
</comment>
<dbReference type="EMBL" id="LIIK01000014">
    <property type="protein sequence ID" value="KQM09017.1"/>
    <property type="molecule type" value="Genomic_DNA"/>
</dbReference>
<sequence length="192" mass="20533">MAQFHLGIRSGFSAPYYTHYSEGKDLNGVKVESRYSSSAIVGIHGGAFGLYEVPIVDEFSLEGEGGVQFSRLGGSVAGVTTSLYYMQFPMRANAVYKLGELGSAGPASILASIGPQIGIGLGGSMNQYTVEWGEGGMNRLNVDLSFHLGMRFSRIPLQGTVFYELGLTSYGGSKHESNTLNNVGLSVAYLFF</sequence>
<reference evidence="1" key="1">
    <citation type="submission" date="2015-08" db="EMBL/GenBank/DDBJ databases">
        <title>Candidatus Bacteriodes Periocalifornicus.</title>
        <authorList>
            <person name="McLean J.S."/>
            <person name="Kelley S."/>
        </authorList>
    </citation>
    <scope>NUCLEOTIDE SEQUENCE [LARGE SCALE GENOMIC DNA]</scope>
    <source>
        <strain evidence="1">12B</strain>
    </source>
</reference>
<evidence type="ECO:0008006" key="3">
    <source>
        <dbReference type="Google" id="ProtNLM"/>
    </source>
</evidence>
<name>A0A0Q4B7J5_9BACT</name>
<dbReference type="Proteomes" id="UP000054172">
    <property type="component" value="Unassembled WGS sequence"/>
</dbReference>
<evidence type="ECO:0000313" key="1">
    <source>
        <dbReference type="EMBL" id="KQM09017.1"/>
    </source>
</evidence>